<comment type="catalytic activity">
    <reaction evidence="2">
        <text>3-hydroxy-2-methylpropanoyl-CoA + H2O = 3-hydroxy-2-methylpropanoate + CoA + H(+)</text>
        <dbReference type="Rhea" id="RHEA:20888"/>
        <dbReference type="ChEBI" id="CHEBI:11805"/>
        <dbReference type="ChEBI" id="CHEBI:15377"/>
        <dbReference type="ChEBI" id="CHEBI:15378"/>
        <dbReference type="ChEBI" id="CHEBI:57287"/>
        <dbReference type="ChEBI" id="CHEBI:57340"/>
        <dbReference type="EC" id="3.1.2.4"/>
    </reaction>
</comment>
<dbReference type="GO" id="GO:0006574">
    <property type="term" value="P:L-valine catabolic process"/>
    <property type="evidence" value="ECO:0007669"/>
    <property type="project" value="UniProtKB-UniRule"/>
</dbReference>
<dbReference type="SUPFAM" id="SSF52096">
    <property type="entry name" value="ClpP/crotonase"/>
    <property type="match status" value="1"/>
</dbReference>
<keyword evidence="5" id="KW-1185">Reference proteome</keyword>
<dbReference type="OrthoDB" id="16820at2759"/>
<evidence type="ECO:0000256" key="1">
    <source>
        <dbReference type="ARBA" id="ARBA00022801"/>
    </source>
</evidence>
<protein>
    <recommendedName>
        <fullName evidence="2">3-hydroxyisobutyryl-CoA hydrolase</fullName>
        <shortName evidence="2">HIB-CoA hydrolase</shortName>
        <shortName evidence="2">HIBYL-CoA-H</shortName>
        <ecNumber evidence="2">3.1.2.4</ecNumber>
    </recommendedName>
    <alternativeName>
        <fullName evidence="2">3-hydroxyisobutyryl-coenzyme A hydrolase</fullName>
    </alternativeName>
</protein>
<evidence type="ECO:0000256" key="2">
    <source>
        <dbReference type="RuleBase" id="RU369070"/>
    </source>
</evidence>
<reference evidence="5" key="1">
    <citation type="journal article" date="2019" name="Gigascience">
        <title>De novo genome assembly of the endangered Acer yangbiense, a plant species with extremely small populations endemic to Yunnan Province, China.</title>
        <authorList>
            <person name="Yang J."/>
            <person name="Wariss H.M."/>
            <person name="Tao L."/>
            <person name="Zhang R."/>
            <person name="Yun Q."/>
            <person name="Hollingsworth P."/>
            <person name="Dao Z."/>
            <person name="Luo G."/>
            <person name="Guo H."/>
            <person name="Ma Y."/>
            <person name="Sun W."/>
        </authorList>
    </citation>
    <scope>NUCLEOTIDE SEQUENCE [LARGE SCALE GENOMIC DNA]</scope>
    <source>
        <strain evidence="5">cv. Malutang</strain>
    </source>
</reference>
<comment type="function">
    <text evidence="2">Hydrolyzes 3-hydroxyisobutyryl-CoA (HIBYL-CoA), a saline catabolite. Has high activity toward isobutyryl-CoA. Could be an isobutyryl-CoA dehydrogenase that functions in valine catabolism.</text>
</comment>
<dbReference type="GO" id="GO:0003860">
    <property type="term" value="F:3-hydroxyisobutyryl-CoA hydrolase activity"/>
    <property type="evidence" value="ECO:0007669"/>
    <property type="project" value="UniProtKB-UniRule"/>
</dbReference>
<dbReference type="InterPro" id="IPR045004">
    <property type="entry name" value="ECH_dom"/>
</dbReference>
<keyword evidence="1 2" id="KW-0378">Hydrolase</keyword>
<evidence type="ECO:0000259" key="3">
    <source>
        <dbReference type="Pfam" id="PF16113"/>
    </source>
</evidence>
<dbReference type="Proteomes" id="UP000323000">
    <property type="component" value="Chromosome 2"/>
</dbReference>
<evidence type="ECO:0000313" key="4">
    <source>
        <dbReference type="EMBL" id="TXG68305.1"/>
    </source>
</evidence>
<dbReference type="EMBL" id="VAHF01000002">
    <property type="protein sequence ID" value="TXG68305.1"/>
    <property type="molecule type" value="Genomic_DNA"/>
</dbReference>
<dbReference type="NCBIfam" id="NF004127">
    <property type="entry name" value="PRK05617.1"/>
    <property type="match status" value="1"/>
</dbReference>
<dbReference type="Gene3D" id="3.90.226.10">
    <property type="entry name" value="2-enoyl-CoA Hydratase, Chain A, domain 1"/>
    <property type="match status" value="1"/>
</dbReference>
<dbReference type="Pfam" id="PF16113">
    <property type="entry name" value="ECH_2"/>
    <property type="match status" value="1"/>
</dbReference>
<proteinExistence type="inferred from homology"/>
<comment type="caution">
    <text evidence="4">The sequence shown here is derived from an EMBL/GenBank/DDBJ whole genome shotgun (WGS) entry which is preliminary data.</text>
</comment>
<dbReference type="FunFam" id="3.90.226.10:FF:000027">
    <property type="entry name" value="Probable 3-hydroxyisobutyryl-CoA hydrolase 2"/>
    <property type="match status" value="1"/>
</dbReference>
<dbReference type="AlphaFoldDB" id="A0A5C7IGY2"/>
<dbReference type="InterPro" id="IPR032259">
    <property type="entry name" value="HIBYL-CoA-H"/>
</dbReference>
<name>A0A5C7IGY2_9ROSI</name>
<sequence length="382" mass="42600">MDLLDNREVVQVAFQGNSTVKKMILNRPHKLNALTYEMLSQLMNRLKIYENDSKVRLVILKGTGRAFCAGGDVVALYNFMTAGHWSFGASFFKKFFTLEYLVATYKKPLVALIDGMVMGGGAGVSMLARFKIVTENTVLAMPAAAIGSYVGETYFLSRLPGYLGEYLGLTGARIDGAEMIACGLATHFVCSKDLRLLENALSEVAPSETIEISQLISKFIGKPNLKQSSAISRLEIVNKCFSGETVEDILLALEMQIENGREEKWIADAINSMKSSTPTGLKLFLRSIREGRRQNLEGCLLHEYAVICHVIRRTVSNDFYEGVRAKLLEKGKKPEWLPSKLELVEEEMVDRCFGRVDEADWEPLQLPPRSNLVHDNNVASKL</sequence>
<evidence type="ECO:0000313" key="5">
    <source>
        <dbReference type="Proteomes" id="UP000323000"/>
    </source>
</evidence>
<dbReference type="PANTHER" id="PTHR43176">
    <property type="entry name" value="3-HYDROXYISOBUTYRYL-COA HYDROLASE-RELATED"/>
    <property type="match status" value="1"/>
</dbReference>
<dbReference type="PANTHER" id="PTHR43176:SF6">
    <property type="entry name" value="3-HYDROXYISOBUTYRYL-COA HYDROLASE"/>
    <property type="match status" value="1"/>
</dbReference>
<dbReference type="InterPro" id="IPR029045">
    <property type="entry name" value="ClpP/crotonase-like_dom_sf"/>
</dbReference>
<gene>
    <name evidence="4" type="ORF">EZV62_003240</name>
</gene>
<accession>A0A5C7IGY2</accession>
<dbReference type="CDD" id="cd06558">
    <property type="entry name" value="crotonase-like"/>
    <property type="match status" value="1"/>
</dbReference>
<feature type="domain" description="Enoyl-CoA hydratase/isomerase" evidence="3">
    <location>
        <begin position="21"/>
        <end position="353"/>
    </location>
</feature>
<comment type="pathway">
    <text evidence="2">Amino-acid degradation; L-valine degradation.</text>
</comment>
<organism evidence="4 5">
    <name type="scientific">Acer yangbiense</name>
    <dbReference type="NCBI Taxonomy" id="1000413"/>
    <lineage>
        <taxon>Eukaryota</taxon>
        <taxon>Viridiplantae</taxon>
        <taxon>Streptophyta</taxon>
        <taxon>Embryophyta</taxon>
        <taxon>Tracheophyta</taxon>
        <taxon>Spermatophyta</taxon>
        <taxon>Magnoliopsida</taxon>
        <taxon>eudicotyledons</taxon>
        <taxon>Gunneridae</taxon>
        <taxon>Pentapetalae</taxon>
        <taxon>rosids</taxon>
        <taxon>malvids</taxon>
        <taxon>Sapindales</taxon>
        <taxon>Sapindaceae</taxon>
        <taxon>Hippocastanoideae</taxon>
        <taxon>Acereae</taxon>
        <taxon>Acer</taxon>
    </lineage>
</organism>
<comment type="similarity">
    <text evidence="2">Belongs to the enoyl-CoA hydratase/isomerase family.</text>
</comment>
<dbReference type="EC" id="3.1.2.4" evidence="2"/>